<comment type="caution">
    <text evidence="2">The sequence shown here is derived from an EMBL/GenBank/DDBJ whole genome shotgun (WGS) entry which is preliminary data.</text>
</comment>
<feature type="region of interest" description="Disordered" evidence="1">
    <location>
        <begin position="1"/>
        <end position="35"/>
    </location>
</feature>
<evidence type="ECO:0000313" key="3">
    <source>
        <dbReference type="Proteomes" id="UP001266305"/>
    </source>
</evidence>
<proteinExistence type="predicted"/>
<dbReference type="EMBL" id="JASSZA010000005">
    <property type="protein sequence ID" value="KAK2110967.1"/>
    <property type="molecule type" value="Genomic_DNA"/>
</dbReference>
<name>A0ABQ9VNZ7_SAGOE</name>
<evidence type="ECO:0000256" key="1">
    <source>
        <dbReference type="SAM" id="MobiDB-lite"/>
    </source>
</evidence>
<keyword evidence="3" id="KW-1185">Reference proteome</keyword>
<sequence>MAVMEMACPGAPGSAVGQQKELPKAKQKTQPLGKKQSSVYKLEAVEKSPVFCGKWEILNDVITKGTAKEGSESGPAAISIIAQAEYTPRISGKWGCKSAQMVNVVSGGCAQHGWSRGRGERQEHLGRCRIIKQAINLLR</sequence>
<organism evidence="2 3">
    <name type="scientific">Saguinus oedipus</name>
    <name type="common">Cotton-top tamarin</name>
    <name type="synonym">Oedipomidas oedipus</name>
    <dbReference type="NCBI Taxonomy" id="9490"/>
    <lineage>
        <taxon>Eukaryota</taxon>
        <taxon>Metazoa</taxon>
        <taxon>Chordata</taxon>
        <taxon>Craniata</taxon>
        <taxon>Vertebrata</taxon>
        <taxon>Euteleostomi</taxon>
        <taxon>Mammalia</taxon>
        <taxon>Eutheria</taxon>
        <taxon>Euarchontoglires</taxon>
        <taxon>Primates</taxon>
        <taxon>Haplorrhini</taxon>
        <taxon>Platyrrhini</taxon>
        <taxon>Cebidae</taxon>
        <taxon>Callitrichinae</taxon>
        <taxon>Saguinus</taxon>
    </lineage>
</organism>
<protein>
    <recommendedName>
        <fullName evidence="4">Mitogen-activated protein kinase kinase kinase 14</fullName>
    </recommendedName>
</protein>
<reference evidence="2 3" key="1">
    <citation type="submission" date="2023-05" db="EMBL/GenBank/DDBJ databases">
        <title>B98-5 Cell Line De Novo Hybrid Assembly: An Optical Mapping Approach.</title>
        <authorList>
            <person name="Kananen K."/>
            <person name="Auerbach J.A."/>
            <person name="Kautto E."/>
            <person name="Blachly J.S."/>
        </authorList>
    </citation>
    <scope>NUCLEOTIDE SEQUENCE [LARGE SCALE GENOMIC DNA]</scope>
    <source>
        <strain evidence="2">B95-8</strain>
        <tissue evidence="2">Cell line</tissue>
    </source>
</reference>
<gene>
    <name evidence="2" type="ORF">P7K49_010713</name>
</gene>
<evidence type="ECO:0008006" key="4">
    <source>
        <dbReference type="Google" id="ProtNLM"/>
    </source>
</evidence>
<evidence type="ECO:0000313" key="2">
    <source>
        <dbReference type="EMBL" id="KAK2110967.1"/>
    </source>
</evidence>
<dbReference type="Proteomes" id="UP001266305">
    <property type="component" value="Unassembled WGS sequence"/>
</dbReference>
<accession>A0ABQ9VNZ7</accession>